<dbReference type="PIRSF" id="PIRSF006677">
    <property type="entry name" value="UCP006677"/>
    <property type="match status" value="1"/>
</dbReference>
<name>A0A1G7SWX5_9EURY</name>
<evidence type="ECO:0000313" key="6">
    <source>
        <dbReference type="EMBL" id="SDG27565.1"/>
    </source>
</evidence>
<dbReference type="GO" id="GO:0008964">
    <property type="term" value="F:phosphoenolpyruvate carboxylase activity"/>
    <property type="evidence" value="ECO:0007669"/>
    <property type="project" value="UniProtKB-UniRule"/>
</dbReference>
<dbReference type="EC" id="4.1.1.31" evidence="4 5"/>
<evidence type="ECO:0000256" key="4">
    <source>
        <dbReference type="HAMAP-Rule" id="MF_01904"/>
    </source>
</evidence>
<gene>
    <name evidence="4" type="primary">ppcA</name>
    <name evidence="6" type="ORF">SAMN05216218_1212</name>
</gene>
<dbReference type="RefSeq" id="WP_092695195.1">
    <property type="nucleotide sequence ID" value="NZ_FNBK01000021.1"/>
</dbReference>
<evidence type="ECO:0000256" key="1">
    <source>
        <dbReference type="ARBA" id="ARBA00022842"/>
    </source>
</evidence>
<dbReference type="EMBL" id="FNBK01000021">
    <property type="protein sequence ID" value="SDG27565.1"/>
    <property type="molecule type" value="Genomic_DNA"/>
</dbReference>
<keyword evidence="1 4" id="KW-0460">Magnesium</keyword>
<comment type="similarity">
    <text evidence="4">Belongs to the PEPCase type 2 family.</text>
</comment>
<proteinExistence type="inferred from homology"/>
<comment type="function">
    <text evidence="4">Catalyzes the irreversible beta-carboxylation of phosphoenolpyruvate (PEP) to form oxaloacetate (OAA), a four-carbon dicarboxylic acid source for the tricarboxylic acid cycle.</text>
</comment>
<evidence type="ECO:0000256" key="3">
    <source>
        <dbReference type="ARBA" id="ARBA00023300"/>
    </source>
</evidence>
<accession>A0A1G7SWX5</accession>
<dbReference type="NCBIfam" id="TIGR02751">
    <property type="entry name" value="PEPCase_arch"/>
    <property type="match status" value="1"/>
</dbReference>
<dbReference type="Pfam" id="PF14010">
    <property type="entry name" value="PEPcase_2"/>
    <property type="match status" value="1"/>
</dbReference>
<keyword evidence="3 4" id="KW-0120">Carbon dioxide fixation</keyword>
<dbReference type="SUPFAM" id="SSF51621">
    <property type="entry name" value="Phosphoenolpyruvate/pyruvate domain"/>
    <property type="match status" value="1"/>
</dbReference>
<comment type="cofactor">
    <cofactor evidence="4">
        <name>Mg(2+)</name>
        <dbReference type="ChEBI" id="CHEBI:18420"/>
    </cofactor>
</comment>
<protein>
    <recommendedName>
        <fullName evidence="4 5">Phosphoenolpyruvate carboxylase</fullName>
        <shortName evidence="4">PEPC</shortName>
        <shortName evidence="4">PEPCase</shortName>
        <ecNumber evidence="4 5">4.1.1.31</ecNumber>
    </recommendedName>
</protein>
<dbReference type="OrthoDB" id="85849at2157"/>
<comment type="catalytic activity">
    <reaction evidence="4">
        <text>oxaloacetate + phosphate = phosphoenolpyruvate + hydrogencarbonate</text>
        <dbReference type="Rhea" id="RHEA:28370"/>
        <dbReference type="ChEBI" id="CHEBI:16452"/>
        <dbReference type="ChEBI" id="CHEBI:17544"/>
        <dbReference type="ChEBI" id="CHEBI:43474"/>
        <dbReference type="ChEBI" id="CHEBI:58702"/>
        <dbReference type="EC" id="4.1.1.31"/>
    </reaction>
</comment>
<dbReference type="Proteomes" id="UP000199076">
    <property type="component" value="Unassembled WGS sequence"/>
</dbReference>
<dbReference type="HAMAP" id="MF_01904">
    <property type="entry name" value="PEPcase_type2"/>
    <property type="match status" value="1"/>
</dbReference>
<evidence type="ECO:0000256" key="2">
    <source>
        <dbReference type="ARBA" id="ARBA00023239"/>
    </source>
</evidence>
<evidence type="ECO:0000256" key="5">
    <source>
        <dbReference type="NCBIfam" id="TIGR02751"/>
    </source>
</evidence>
<comment type="subunit">
    <text evidence="4">Homotetramer.</text>
</comment>
<dbReference type="InterPro" id="IPR007566">
    <property type="entry name" value="PEP_COase_arc-type"/>
</dbReference>
<dbReference type="GO" id="GO:0006099">
    <property type="term" value="P:tricarboxylic acid cycle"/>
    <property type="evidence" value="ECO:0007669"/>
    <property type="project" value="InterPro"/>
</dbReference>
<evidence type="ECO:0000313" key="7">
    <source>
        <dbReference type="Proteomes" id="UP000199076"/>
    </source>
</evidence>
<dbReference type="STRING" id="660518.SAMN05216218_1212"/>
<sequence length="492" mass="54716">MTDIPRVLSTQHPDNATLPFFTAGDVIEGEDEIQEGYYVASHLGCDEQMWDFEGKEGDEYAVKKLLSRYDDFFTDTRLGEDFRLTIRGPNPDLEVSEAKILLEILESIPRSFDAAKLFAEDRDIETVPPIFEVIIPMVTDADQLNAVHEYYRSFVAGKGAETVWGDRTVEDWVGEFRPATIGVIPLIEQRDALLQADDIVGDYATAQGLTDVRVFLARSDPALNYGSLAADLINKVSLQRLYRMADDRDIDIHPMLGAGSAPFRGNLTPERAMAVTEAYPEVETFTVQSAFKYDYPIETVREGIETLKQAELGAAPPAFDEERALDIVDRTATAYADQVDAIASTVNRLSSAVPDRRARKLHIGLFGYSREVGENALPRAIGYTAALYSVGCPPTLLGCHALTDEDRAFVRDVFPAFFQNLRDAAQYYNPRCTDVLDLSQDALETAANMVDVDPEETHRAATDTAIDAFQQDDDDALRTAIRRGARQRQFLG</sequence>
<dbReference type="GO" id="GO:0000287">
    <property type="term" value="F:magnesium ion binding"/>
    <property type="evidence" value="ECO:0007669"/>
    <property type="project" value="UniProtKB-UniRule"/>
</dbReference>
<dbReference type="InterPro" id="IPR015813">
    <property type="entry name" value="Pyrv/PenolPyrv_kinase-like_dom"/>
</dbReference>
<dbReference type="AlphaFoldDB" id="A0A1G7SWX5"/>
<keyword evidence="6" id="KW-0670">Pyruvate</keyword>
<dbReference type="GO" id="GO:0006107">
    <property type="term" value="P:oxaloacetate metabolic process"/>
    <property type="evidence" value="ECO:0007669"/>
    <property type="project" value="UniProtKB-UniRule"/>
</dbReference>
<keyword evidence="7" id="KW-1185">Reference proteome</keyword>
<organism evidence="6 7">
    <name type="scientific">Halorientalis regularis</name>
    <dbReference type="NCBI Taxonomy" id="660518"/>
    <lineage>
        <taxon>Archaea</taxon>
        <taxon>Methanobacteriati</taxon>
        <taxon>Methanobacteriota</taxon>
        <taxon>Stenosarchaea group</taxon>
        <taxon>Halobacteria</taxon>
        <taxon>Halobacteriales</taxon>
        <taxon>Haloarculaceae</taxon>
        <taxon>Halorientalis</taxon>
    </lineage>
</organism>
<reference evidence="7" key="1">
    <citation type="submission" date="2016-10" db="EMBL/GenBank/DDBJ databases">
        <authorList>
            <person name="Varghese N."/>
            <person name="Submissions S."/>
        </authorList>
    </citation>
    <scope>NUCLEOTIDE SEQUENCE [LARGE SCALE GENOMIC DNA]</scope>
    <source>
        <strain evidence="7">IBRC-M 10760</strain>
    </source>
</reference>
<dbReference type="GO" id="GO:0015977">
    <property type="term" value="P:carbon fixation"/>
    <property type="evidence" value="ECO:0007669"/>
    <property type="project" value="UniProtKB-UniRule"/>
</dbReference>
<keyword evidence="2 4" id="KW-0456">Lyase</keyword>